<feature type="transmembrane region" description="Helical" evidence="1">
    <location>
        <begin position="214"/>
        <end position="235"/>
    </location>
</feature>
<dbReference type="AlphaFoldDB" id="A0AAN7RIP4"/>
<name>A0AAN7RIP4_TRANT</name>
<gene>
    <name evidence="2" type="ORF">SAY86_025121</name>
</gene>
<accession>A0AAN7RIP4</accession>
<sequence length="245" mass="27429">MRLLSNSNLVLYACIAKGTSILAEFSRDHTDIPPLALKCIELAPLHHSMFSQTHRGRTYTFLIDDPFVYFGIFNEALSKSEGLHFLGEVKVGFLQLIKNGSMKISSDLEANICSQAQLDTILHGMMKKPPGTDLPNGGKNLTAQVMGNPRQMLKQKKKKRFNGEVSIGRGSDAIIIKDISLENKADEVNGAVARSISYSGMDRQKARQVWKKQVWVILFLDLFMCAILFGVWFWVCRGLQCIVYG</sequence>
<proteinExistence type="predicted"/>
<comment type="caution">
    <text evidence="2">The sequence shown here is derived from an EMBL/GenBank/DDBJ whole genome shotgun (WGS) entry which is preliminary data.</text>
</comment>
<dbReference type="EMBL" id="JAXQNO010000004">
    <property type="protein sequence ID" value="KAK4799756.1"/>
    <property type="molecule type" value="Genomic_DNA"/>
</dbReference>
<keyword evidence="1" id="KW-1133">Transmembrane helix</keyword>
<dbReference type="Proteomes" id="UP001346149">
    <property type="component" value="Unassembled WGS sequence"/>
</dbReference>
<dbReference type="PANTHER" id="PTHR47461">
    <property type="entry name" value="PHYTOLONGIN PHYL1.2"/>
    <property type="match status" value="1"/>
</dbReference>
<keyword evidence="1" id="KW-0472">Membrane</keyword>
<organism evidence="2 3">
    <name type="scientific">Trapa natans</name>
    <name type="common">Water chestnut</name>
    <dbReference type="NCBI Taxonomy" id="22666"/>
    <lineage>
        <taxon>Eukaryota</taxon>
        <taxon>Viridiplantae</taxon>
        <taxon>Streptophyta</taxon>
        <taxon>Embryophyta</taxon>
        <taxon>Tracheophyta</taxon>
        <taxon>Spermatophyta</taxon>
        <taxon>Magnoliopsida</taxon>
        <taxon>eudicotyledons</taxon>
        <taxon>Gunneridae</taxon>
        <taxon>Pentapetalae</taxon>
        <taxon>rosids</taxon>
        <taxon>malvids</taxon>
        <taxon>Myrtales</taxon>
        <taxon>Lythraceae</taxon>
        <taxon>Trapa</taxon>
    </lineage>
</organism>
<keyword evidence="3" id="KW-1185">Reference proteome</keyword>
<evidence type="ECO:0000313" key="2">
    <source>
        <dbReference type="EMBL" id="KAK4799756.1"/>
    </source>
</evidence>
<dbReference type="InterPro" id="IPR011012">
    <property type="entry name" value="Longin-like_dom_sf"/>
</dbReference>
<dbReference type="InterPro" id="IPR044783">
    <property type="entry name" value="PHYL"/>
</dbReference>
<dbReference type="Gene3D" id="3.30.450.50">
    <property type="entry name" value="Longin domain"/>
    <property type="match status" value="1"/>
</dbReference>
<keyword evidence="1" id="KW-0812">Transmembrane</keyword>
<evidence type="ECO:0008006" key="4">
    <source>
        <dbReference type="Google" id="ProtNLM"/>
    </source>
</evidence>
<evidence type="ECO:0000313" key="3">
    <source>
        <dbReference type="Proteomes" id="UP001346149"/>
    </source>
</evidence>
<evidence type="ECO:0000256" key="1">
    <source>
        <dbReference type="SAM" id="Phobius"/>
    </source>
</evidence>
<dbReference type="PANTHER" id="PTHR47461:SF3">
    <property type="entry name" value="PHYTOLONGIN PHYL2.2"/>
    <property type="match status" value="1"/>
</dbReference>
<dbReference type="GO" id="GO:0016020">
    <property type="term" value="C:membrane"/>
    <property type="evidence" value="ECO:0007669"/>
    <property type="project" value="InterPro"/>
</dbReference>
<protein>
    <recommendedName>
        <fullName evidence="4">Longin domain-containing protein</fullName>
    </recommendedName>
</protein>
<reference evidence="2 3" key="1">
    <citation type="journal article" date="2023" name="Hortic Res">
        <title>Pangenome of water caltrop reveals structural variations and asymmetric subgenome divergence after allopolyploidization.</title>
        <authorList>
            <person name="Zhang X."/>
            <person name="Chen Y."/>
            <person name="Wang L."/>
            <person name="Yuan Y."/>
            <person name="Fang M."/>
            <person name="Shi L."/>
            <person name="Lu R."/>
            <person name="Comes H.P."/>
            <person name="Ma Y."/>
            <person name="Chen Y."/>
            <person name="Huang G."/>
            <person name="Zhou Y."/>
            <person name="Zheng Z."/>
            <person name="Qiu Y."/>
        </authorList>
    </citation>
    <scope>NUCLEOTIDE SEQUENCE [LARGE SCALE GENOMIC DNA]</scope>
    <source>
        <strain evidence="2">F231</strain>
    </source>
</reference>
<dbReference type="SUPFAM" id="SSF64356">
    <property type="entry name" value="SNARE-like"/>
    <property type="match status" value="1"/>
</dbReference>